<accession>A0A179EYA6</accession>
<gene>
    <name evidence="2" type="ORF">VFPPC_14936</name>
</gene>
<dbReference type="AlphaFoldDB" id="A0A179EYA6"/>
<feature type="region of interest" description="Disordered" evidence="1">
    <location>
        <begin position="140"/>
        <end position="170"/>
    </location>
</feature>
<dbReference type="OrthoDB" id="10249250at2759"/>
<evidence type="ECO:0000256" key="1">
    <source>
        <dbReference type="SAM" id="MobiDB-lite"/>
    </source>
</evidence>
<feature type="region of interest" description="Disordered" evidence="1">
    <location>
        <begin position="201"/>
        <end position="245"/>
    </location>
</feature>
<dbReference type="GO" id="GO:0003677">
    <property type="term" value="F:DNA binding"/>
    <property type="evidence" value="ECO:0007669"/>
    <property type="project" value="UniProtKB-KW"/>
</dbReference>
<dbReference type="GeneID" id="28856695"/>
<dbReference type="RefSeq" id="XP_018136348.1">
    <property type="nucleotide sequence ID" value="XM_018292701.1"/>
</dbReference>
<proteinExistence type="predicted"/>
<organism evidence="2 3">
    <name type="scientific">Pochonia chlamydosporia 170</name>
    <dbReference type="NCBI Taxonomy" id="1380566"/>
    <lineage>
        <taxon>Eukaryota</taxon>
        <taxon>Fungi</taxon>
        <taxon>Dikarya</taxon>
        <taxon>Ascomycota</taxon>
        <taxon>Pezizomycotina</taxon>
        <taxon>Sordariomycetes</taxon>
        <taxon>Hypocreomycetidae</taxon>
        <taxon>Hypocreales</taxon>
        <taxon>Clavicipitaceae</taxon>
        <taxon>Pochonia</taxon>
    </lineage>
</organism>
<dbReference type="EMBL" id="LSBJ02000003">
    <property type="protein sequence ID" value="OAQ58142.1"/>
    <property type="molecule type" value="Genomic_DNA"/>
</dbReference>
<name>A0A179EYA6_METCM</name>
<evidence type="ECO:0000313" key="3">
    <source>
        <dbReference type="Proteomes" id="UP000078397"/>
    </source>
</evidence>
<keyword evidence="3" id="KW-1185">Reference proteome</keyword>
<evidence type="ECO:0000313" key="2">
    <source>
        <dbReference type="EMBL" id="OAQ58142.1"/>
    </source>
</evidence>
<protein>
    <submittedName>
        <fullName evidence="2">Myb-like DNA-binding domain-containing protein</fullName>
    </submittedName>
</protein>
<reference evidence="2 3" key="1">
    <citation type="journal article" date="2016" name="PLoS Pathog.">
        <title>Biosynthesis of antibiotic leucinostatins in bio-control fungus Purpureocillium lilacinum and their inhibition on phytophthora revealed by genome mining.</title>
        <authorList>
            <person name="Wang G."/>
            <person name="Liu Z."/>
            <person name="Lin R."/>
            <person name="Li E."/>
            <person name="Mao Z."/>
            <person name="Ling J."/>
            <person name="Yang Y."/>
            <person name="Yin W.B."/>
            <person name="Xie B."/>
        </authorList>
    </citation>
    <scope>NUCLEOTIDE SEQUENCE [LARGE SCALE GENOMIC DNA]</scope>
    <source>
        <strain evidence="2">170</strain>
    </source>
</reference>
<sequence>MNKPLKFKSYNPSLQRLQKKKKVFMPKTHSRGLVSHENPGQCEAVTETSSENHDLIDTMFINPTLVNWSNDSCVAPQLENSCSPFNEDSRVVHEHPQTSISLAVQSAPTGCWQPAEVQSLPGPEEDAAVDSRWSSWNNNNHFICPLSPPSPDRPTTRARTETPSPDSPCGGHVSVSCWLQADQQPNNIKSNLQLEHDHDVVETTNEQQRKRPKLTLPDESSHSPHGTTEDNNSNLDDNDSGESAAIPYSMRGLDAATAHNESLLSPHASIQLDAPAFVPTCPSGQCSSHRREEAIPRQSNKAEASCSACAAPQETNYLPRMQYMRQASKCKSCSTLRVALLESLSLLQHLLDEDVPSTGCEPVGDISNSSYGLGNGFRVDTSSCGETLDTYTPSDEGDERSAVQVEVTNLSGQQRQLSQLEERRLRAWRRENKSESWIASKLKNSKSARFDVRRANTQMSTTRAKFTSDEDDLIKTLKEEEQLTWTQIQERHDNQFHRRSKESLQVRYCTKLKNREKA</sequence>
<comment type="caution">
    <text evidence="2">The sequence shown here is derived from an EMBL/GenBank/DDBJ whole genome shotgun (WGS) entry which is preliminary data.</text>
</comment>
<dbReference type="KEGG" id="pchm:VFPPC_14936"/>
<dbReference type="Pfam" id="PF13921">
    <property type="entry name" value="Myb_DNA-bind_6"/>
    <property type="match status" value="1"/>
</dbReference>
<dbReference type="Proteomes" id="UP000078397">
    <property type="component" value="Unassembled WGS sequence"/>
</dbReference>